<dbReference type="PANTHER" id="PTHR18934:SF118">
    <property type="entry name" value="ATP-DEPENDENT RNA HELICASE DHX33"/>
    <property type="match status" value="1"/>
</dbReference>
<evidence type="ECO:0000256" key="4">
    <source>
        <dbReference type="ARBA" id="ARBA00022741"/>
    </source>
</evidence>
<dbReference type="PANTHER" id="PTHR18934">
    <property type="entry name" value="ATP-DEPENDENT RNA HELICASE"/>
    <property type="match status" value="1"/>
</dbReference>
<keyword evidence="5" id="KW-0378">Hydrolase</keyword>
<dbReference type="Gene3D" id="1.20.120.1080">
    <property type="match status" value="1"/>
</dbReference>
<evidence type="ECO:0000256" key="9">
    <source>
        <dbReference type="ARBA" id="ARBA00047984"/>
    </source>
</evidence>
<dbReference type="SMART" id="SM00382">
    <property type="entry name" value="AAA"/>
    <property type="match status" value="1"/>
</dbReference>
<evidence type="ECO:0000259" key="12">
    <source>
        <dbReference type="PROSITE" id="PS51194"/>
    </source>
</evidence>
<dbReference type="FunFam" id="3.40.50.300:FF:000007">
    <property type="entry name" value="Pre-mRNA-splicing factor ATP-dependent RNA helicase"/>
    <property type="match status" value="1"/>
</dbReference>
<protein>
    <recommendedName>
        <fullName evidence="1">RNA helicase</fullName>
        <ecNumber evidence="1">3.6.4.13</ecNumber>
    </recommendedName>
</protein>
<dbReference type="PROSITE" id="PS51192">
    <property type="entry name" value="HELICASE_ATP_BIND_1"/>
    <property type="match status" value="1"/>
</dbReference>
<feature type="domain" description="Helicase C-terminal" evidence="12">
    <location>
        <begin position="283"/>
        <end position="458"/>
    </location>
</feature>
<sequence>MPSMAPGGAKNSNQSNNQLNSKVSNDDRRAEFFARKHRIAQQRKSLPIASVEKRLVEEVRSNNILIIVGETGSGKTTQLPQFLFNAGLCHDGKVVGITQPRRVAAVSVAKRVAEECGVQLGQRVGYSIRFDDTTSSSTRIKYMTDGLLLREALLDPYLSRYSVIIVDEAHERTVHTDVLLGLLKSVQKVRSVPINECPNIDRMKANNGLLMEKENDAQRASILKQCRGIKLSPLKLIIMSASLDARVFSEYFGGARAVHVQGRQFPVDILYTRHPETDYLDATLITLFQIHLEEGPGDILVFLTGQEEIESVERLVQEKLRQLPEDNQKVKVLSIFSSLPSEKQMQVFMPAPTGFRKVILATNIAETSVTIPGIKYVIDPGFVKARTYCVHTGMESLNIVPTSKAQALQRSGRAGREGPGKCFRLYPESEFEKLSDSTDPEISRCNLSNVILQLKALGVDDIIGFDFMEKPSSEAVVKSLELLVLLGALTEEYKLSDPVGHQMARLPLEPIYSKALILASQFNCLEEMLITVAMLSVESVFYNPREKLEEARTAAKCFSSLEGDHPTLIAVYRAFDEFSEKSNLGNSREKTEKNLRKWCKENFINSRALRHARDIHRQATFSPLQIQGNIEQMGLGIASCGDDMLQFRRCLAAAFFLNAALKQPDGTYRCYEEMALHELQVEQEQQTIQNLCDTLRSILRL</sequence>
<keyword evidence="2" id="KW-0507">mRNA processing</keyword>
<dbReference type="GO" id="GO:0005730">
    <property type="term" value="C:nucleolus"/>
    <property type="evidence" value="ECO:0007669"/>
    <property type="project" value="TreeGrafter"/>
</dbReference>
<evidence type="ECO:0000313" key="14">
    <source>
        <dbReference type="Proteomes" id="UP000593564"/>
    </source>
</evidence>
<keyword evidence="7" id="KW-0067">ATP-binding</keyword>
<organism evidence="13 14">
    <name type="scientific">Camellia sinensis</name>
    <name type="common">Tea plant</name>
    <name type="synonym">Thea sinensis</name>
    <dbReference type="NCBI Taxonomy" id="4442"/>
    <lineage>
        <taxon>Eukaryota</taxon>
        <taxon>Viridiplantae</taxon>
        <taxon>Streptophyta</taxon>
        <taxon>Embryophyta</taxon>
        <taxon>Tracheophyta</taxon>
        <taxon>Spermatophyta</taxon>
        <taxon>Magnoliopsida</taxon>
        <taxon>eudicotyledons</taxon>
        <taxon>Gunneridae</taxon>
        <taxon>Pentapetalae</taxon>
        <taxon>asterids</taxon>
        <taxon>Ericales</taxon>
        <taxon>Theaceae</taxon>
        <taxon>Camellia</taxon>
    </lineage>
</organism>
<gene>
    <name evidence="13" type="ORF">HYC85_023760</name>
</gene>
<dbReference type="InterPro" id="IPR048333">
    <property type="entry name" value="HA2_WH"/>
</dbReference>
<dbReference type="SMART" id="SM00490">
    <property type="entry name" value="HELICc"/>
    <property type="match status" value="1"/>
</dbReference>
<dbReference type="PROSITE" id="PS51194">
    <property type="entry name" value="HELICASE_CTER"/>
    <property type="match status" value="1"/>
</dbReference>
<evidence type="ECO:0000256" key="8">
    <source>
        <dbReference type="ARBA" id="ARBA00023187"/>
    </source>
</evidence>
<dbReference type="GO" id="GO:0045943">
    <property type="term" value="P:positive regulation of transcription by RNA polymerase I"/>
    <property type="evidence" value="ECO:0007669"/>
    <property type="project" value="TreeGrafter"/>
</dbReference>
<proteinExistence type="predicted"/>
<dbReference type="AlphaFoldDB" id="A0A7J7GHV7"/>
<dbReference type="SMART" id="SM00847">
    <property type="entry name" value="HA2"/>
    <property type="match status" value="1"/>
</dbReference>
<keyword evidence="4" id="KW-0547">Nucleotide-binding</keyword>
<evidence type="ECO:0000256" key="5">
    <source>
        <dbReference type="ARBA" id="ARBA00022801"/>
    </source>
</evidence>
<dbReference type="GO" id="GO:0005524">
    <property type="term" value="F:ATP binding"/>
    <property type="evidence" value="ECO:0007669"/>
    <property type="project" value="UniProtKB-KW"/>
</dbReference>
<dbReference type="InterPro" id="IPR002464">
    <property type="entry name" value="DNA/RNA_helicase_DEAH_CS"/>
</dbReference>
<accession>A0A7J7GHV7</accession>
<evidence type="ECO:0000256" key="3">
    <source>
        <dbReference type="ARBA" id="ARBA00022728"/>
    </source>
</evidence>
<dbReference type="CDD" id="cd18791">
    <property type="entry name" value="SF2_C_RHA"/>
    <property type="match status" value="1"/>
</dbReference>
<dbReference type="GO" id="GO:0016887">
    <property type="term" value="F:ATP hydrolysis activity"/>
    <property type="evidence" value="ECO:0007669"/>
    <property type="project" value="InterPro"/>
</dbReference>
<keyword evidence="3" id="KW-0747">Spliceosome</keyword>
<dbReference type="InterPro" id="IPR001650">
    <property type="entry name" value="Helicase_C-like"/>
</dbReference>
<dbReference type="CDD" id="cd17978">
    <property type="entry name" value="DEXHc_DHX33"/>
    <property type="match status" value="1"/>
</dbReference>
<evidence type="ECO:0000256" key="2">
    <source>
        <dbReference type="ARBA" id="ARBA00022664"/>
    </source>
</evidence>
<dbReference type="Pfam" id="PF00271">
    <property type="entry name" value="Helicase_C"/>
    <property type="match status" value="1"/>
</dbReference>
<evidence type="ECO:0000256" key="10">
    <source>
        <dbReference type="SAM" id="MobiDB-lite"/>
    </source>
</evidence>
<feature type="domain" description="Helicase ATP-binding" evidence="11">
    <location>
        <begin position="56"/>
        <end position="261"/>
    </location>
</feature>
<dbReference type="InterPro" id="IPR014001">
    <property type="entry name" value="Helicase_ATP-bd"/>
</dbReference>
<evidence type="ECO:0000256" key="1">
    <source>
        <dbReference type="ARBA" id="ARBA00012552"/>
    </source>
</evidence>
<dbReference type="InterPro" id="IPR003593">
    <property type="entry name" value="AAA+_ATPase"/>
</dbReference>
<dbReference type="GO" id="GO:0006397">
    <property type="term" value="P:mRNA processing"/>
    <property type="evidence" value="ECO:0007669"/>
    <property type="project" value="UniProtKB-KW"/>
</dbReference>
<reference evidence="14" key="1">
    <citation type="journal article" date="2020" name="Nat. Commun.">
        <title>Genome assembly of wild tea tree DASZ reveals pedigree and selection history of tea varieties.</title>
        <authorList>
            <person name="Zhang W."/>
            <person name="Zhang Y."/>
            <person name="Qiu H."/>
            <person name="Guo Y."/>
            <person name="Wan H."/>
            <person name="Zhang X."/>
            <person name="Scossa F."/>
            <person name="Alseekh S."/>
            <person name="Zhang Q."/>
            <person name="Wang P."/>
            <person name="Xu L."/>
            <person name="Schmidt M.H."/>
            <person name="Jia X."/>
            <person name="Li D."/>
            <person name="Zhu A."/>
            <person name="Guo F."/>
            <person name="Chen W."/>
            <person name="Ni D."/>
            <person name="Usadel B."/>
            <person name="Fernie A.R."/>
            <person name="Wen W."/>
        </authorList>
    </citation>
    <scope>NUCLEOTIDE SEQUENCE [LARGE SCALE GENOMIC DNA]</scope>
    <source>
        <strain evidence="14">cv. G240</strain>
    </source>
</reference>
<keyword evidence="8" id="KW-0508">mRNA splicing</keyword>
<dbReference type="GO" id="GO:0005681">
    <property type="term" value="C:spliceosomal complex"/>
    <property type="evidence" value="ECO:0007669"/>
    <property type="project" value="UniProtKB-KW"/>
</dbReference>
<dbReference type="EC" id="3.6.4.13" evidence="1"/>
<dbReference type="GO" id="GO:0003724">
    <property type="term" value="F:RNA helicase activity"/>
    <property type="evidence" value="ECO:0007669"/>
    <property type="project" value="UniProtKB-EC"/>
</dbReference>
<dbReference type="InterPro" id="IPR049945">
    <property type="entry name" value="AAA_22"/>
</dbReference>
<dbReference type="Gene3D" id="3.40.50.300">
    <property type="entry name" value="P-loop containing nucleotide triphosphate hydrolases"/>
    <property type="match status" value="2"/>
</dbReference>
<dbReference type="Pfam" id="PF21010">
    <property type="entry name" value="HA2_C"/>
    <property type="match status" value="1"/>
</dbReference>
<comment type="catalytic activity">
    <reaction evidence="9">
        <text>ATP + H2O = ADP + phosphate + H(+)</text>
        <dbReference type="Rhea" id="RHEA:13065"/>
        <dbReference type="ChEBI" id="CHEBI:15377"/>
        <dbReference type="ChEBI" id="CHEBI:15378"/>
        <dbReference type="ChEBI" id="CHEBI:30616"/>
        <dbReference type="ChEBI" id="CHEBI:43474"/>
        <dbReference type="ChEBI" id="CHEBI:456216"/>
        <dbReference type="EC" id="3.6.4.13"/>
    </reaction>
</comment>
<dbReference type="GO" id="GO:0003725">
    <property type="term" value="F:double-stranded RNA binding"/>
    <property type="evidence" value="ECO:0007669"/>
    <property type="project" value="TreeGrafter"/>
</dbReference>
<dbReference type="Pfam" id="PF13401">
    <property type="entry name" value="AAA_22"/>
    <property type="match status" value="1"/>
</dbReference>
<dbReference type="Proteomes" id="UP000593564">
    <property type="component" value="Unassembled WGS sequence"/>
</dbReference>
<keyword evidence="6" id="KW-0347">Helicase</keyword>
<dbReference type="GO" id="GO:0008380">
    <property type="term" value="P:RNA splicing"/>
    <property type="evidence" value="ECO:0007669"/>
    <property type="project" value="UniProtKB-KW"/>
</dbReference>
<dbReference type="PROSITE" id="PS00690">
    <property type="entry name" value="DEAH_ATP_HELICASE"/>
    <property type="match status" value="1"/>
</dbReference>
<dbReference type="InterPro" id="IPR027417">
    <property type="entry name" value="P-loop_NTPase"/>
</dbReference>
<reference evidence="13 14" key="2">
    <citation type="submission" date="2020-07" db="EMBL/GenBank/DDBJ databases">
        <title>Genome assembly of wild tea tree DASZ reveals pedigree and selection history of tea varieties.</title>
        <authorList>
            <person name="Zhang W."/>
        </authorList>
    </citation>
    <scope>NUCLEOTIDE SEQUENCE [LARGE SCALE GENOMIC DNA]</scope>
    <source>
        <strain evidence="14">cv. G240</strain>
        <tissue evidence="13">Leaf</tissue>
    </source>
</reference>
<keyword evidence="14" id="KW-1185">Reference proteome</keyword>
<feature type="compositionally biased region" description="Low complexity" evidence="10">
    <location>
        <begin position="10"/>
        <end position="23"/>
    </location>
</feature>
<dbReference type="EMBL" id="JACBKZ010000011">
    <property type="protein sequence ID" value="KAF5939501.1"/>
    <property type="molecule type" value="Genomic_DNA"/>
</dbReference>
<feature type="region of interest" description="Disordered" evidence="10">
    <location>
        <begin position="1"/>
        <end position="25"/>
    </location>
</feature>
<comment type="caution">
    <text evidence="13">The sequence shown here is derived from an EMBL/GenBank/DDBJ whole genome shotgun (WGS) entry which is preliminary data.</text>
</comment>
<dbReference type="InterPro" id="IPR007502">
    <property type="entry name" value="Helicase-assoc_dom"/>
</dbReference>
<dbReference type="SUPFAM" id="SSF52540">
    <property type="entry name" value="P-loop containing nucleoside triphosphate hydrolases"/>
    <property type="match status" value="1"/>
</dbReference>
<evidence type="ECO:0000313" key="13">
    <source>
        <dbReference type="EMBL" id="KAF5939501.1"/>
    </source>
</evidence>
<dbReference type="SMART" id="SM00487">
    <property type="entry name" value="DEXDc"/>
    <property type="match status" value="1"/>
</dbReference>
<evidence type="ECO:0000256" key="7">
    <source>
        <dbReference type="ARBA" id="ARBA00022840"/>
    </source>
</evidence>
<evidence type="ECO:0000259" key="11">
    <source>
        <dbReference type="PROSITE" id="PS51192"/>
    </source>
</evidence>
<dbReference type="Pfam" id="PF04408">
    <property type="entry name" value="WHD_HA2"/>
    <property type="match status" value="1"/>
</dbReference>
<evidence type="ECO:0000256" key="6">
    <source>
        <dbReference type="ARBA" id="ARBA00022806"/>
    </source>
</evidence>
<name>A0A7J7GHV7_CAMSI</name>